<dbReference type="PANTHER" id="PTHR46390:SF1">
    <property type="entry name" value="MANNOSE-1-PHOSPHATE GUANYLYLTRANSFERASE"/>
    <property type="match status" value="1"/>
</dbReference>
<proteinExistence type="predicted"/>
<dbReference type="Gene3D" id="2.60.120.10">
    <property type="entry name" value="Jelly Rolls"/>
    <property type="match status" value="1"/>
</dbReference>
<dbReference type="EMBL" id="NPBJ01000021">
    <property type="protein sequence ID" value="PAD99650.1"/>
    <property type="molecule type" value="Genomic_DNA"/>
</dbReference>
<dbReference type="Gene3D" id="3.90.550.10">
    <property type="entry name" value="Spore Coat Polysaccharide Biosynthesis Protein SpsA, Chain A"/>
    <property type="match status" value="1"/>
</dbReference>
<keyword evidence="4" id="KW-1185">Reference proteome</keyword>
<keyword evidence="3" id="KW-0548">Nucleotidyltransferase</keyword>
<dbReference type="InterPro" id="IPR005835">
    <property type="entry name" value="NTP_transferase_dom"/>
</dbReference>
<gene>
    <name evidence="3" type="ORF">CHH48_10375</name>
</gene>
<dbReference type="RefSeq" id="WP_095219422.1">
    <property type="nucleotide sequence ID" value="NZ_NPBJ01000021.1"/>
</dbReference>
<dbReference type="PANTHER" id="PTHR46390">
    <property type="entry name" value="MANNOSE-1-PHOSPHATE GUANYLYLTRANSFERASE"/>
    <property type="match status" value="1"/>
</dbReference>
<comment type="caution">
    <text evidence="3">The sequence shown here is derived from an EMBL/GenBank/DDBJ whole genome shotgun (WGS) entry which is preliminary data.</text>
</comment>
<dbReference type="InterPro" id="IPR051161">
    <property type="entry name" value="Mannose-6P_isomerase_type2"/>
</dbReference>
<reference evidence="3 4" key="1">
    <citation type="submission" date="2017-07" db="EMBL/GenBank/DDBJ databases">
        <title>Isolation and whole genome analysis of endospore-forming bacteria from heroin.</title>
        <authorList>
            <person name="Kalinowski J."/>
            <person name="Ahrens B."/>
            <person name="Al-Dilaimi A."/>
            <person name="Winkler A."/>
            <person name="Wibberg D."/>
            <person name="Schleenbecker U."/>
            <person name="Ruckert C."/>
            <person name="Wolfel R."/>
            <person name="Grass G."/>
        </authorList>
    </citation>
    <scope>NUCLEOTIDE SEQUENCE [LARGE SCALE GENOMIC DNA]</scope>
    <source>
        <strain evidence="3 4">7517-1</strain>
    </source>
</reference>
<dbReference type="GO" id="GO:0016779">
    <property type="term" value="F:nucleotidyltransferase activity"/>
    <property type="evidence" value="ECO:0007669"/>
    <property type="project" value="UniProtKB-KW"/>
</dbReference>
<evidence type="ECO:0000313" key="4">
    <source>
        <dbReference type="Proteomes" id="UP000216852"/>
    </source>
</evidence>
<dbReference type="Pfam" id="PF00483">
    <property type="entry name" value="NTP_transferase"/>
    <property type="match status" value="1"/>
</dbReference>
<name>A0ABX4GXQ4_9BACI</name>
<dbReference type="Pfam" id="PF01050">
    <property type="entry name" value="MannoseP_isomer"/>
    <property type="match status" value="1"/>
</dbReference>
<organism evidence="3 4">
    <name type="scientific">Terribacillus saccharophilus</name>
    <dbReference type="NCBI Taxonomy" id="361277"/>
    <lineage>
        <taxon>Bacteria</taxon>
        <taxon>Bacillati</taxon>
        <taxon>Bacillota</taxon>
        <taxon>Bacilli</taxon>
        <taxon>Bacillales</taxon>
        <taxon>Bacillaceae</taxon>
        <taxon>Terribacillus</taxon>
    </lineage>
</organism>
<accession>A0ABX4GXQ4</accession>
<evidence type="ECO:0000313" key="3">
    <source>
        <dbReference type="EMBL" id="PAD99650.1"/>
    </source>
</evidence>
<dbReference type="SUPFAM" id="SSF53448">
    <property type="entry name" value="Nucleotide-diphospho-sugar transferases"/>
    <property type="match status" value="1"/>
</dbReference>
<keyword evidence="3" id="KW-0808">Transferase</keyword>
<evidence type="ECO:0000259" key="2">
    <source>
        <dbReference type="Pfam" id="PF01050"/>
    </source>
</evidence>
<dbReference type="InterPro" id="IPR014710">
    <property type="entry name" value="RmlC-like_jellyroll"/>
</dbReference>
<protein>
    <submittedName>
        <fullName evidence="3">Mannose-1-phosphate guanylyltransferase</fullName>
    </submittedName>
</protein>
<feature type="domain" description="Mannose-6-phosphate isomerase type II C-terminal" evidence="2">
    <location>
        <begin position="339"/>
        <end position="438"/>
    </location>
</feature>
<evidence type="ECO:0000259" key="1">
    <source>
        <dbReference type="Pfam" id="PF00483"/>
    </source>
</evidence>
<sequence length="457" mass="52354">MKIILLSGGSGQRLWPLSNDSRSKQFLKVLDNPETDTRESMVQRVWRQLNEIGLSEDAIIATNYTQSEILKNQLGEDVPIVIEPDRRDTFAAISLAVTYLYKYKSLKEDEVITVLPVDPFVEQDFFTQIKGLENLIDSNNSDLALIGVKPTFPSEKYGYILPGKEVKNGFEVNKFVEKPSKEYAEQLMKKNALWNCGVFAFRVSYILDYLDCININNDYDYLLENYSSIPKNSFDYEVVESMRNIVVTQYNGEWKDLGTWNTLSEEMSVNVNGKGILGQDTLNTHIINELDIPVVVIGIDNAIISSSYEGILVSSKELSPKVKNYINEFPTRPMYEEKRWGWYRVLEYTKHVEGNETLVKRIGIEREYNVDYLVHYNSSKIWTIVKGEGIFAIDGKLEHIRAGDVIKISLSQKHSVKAITDLEIIEVQTGKHLTENDNHTITQEWGKIEDMCSVNIK</sequence>
<dbReference type="InterPro" id="IPR029044">
    <property type="entry name" value="Nucleotide-diphossugar_trans"/>
</dbReference>
<feature type="domain" description="Nucleotidyl transferase" evidence="1">
    <location>
        <begin position="3"/>
        <end position="266"/>
    </location>
</feature>
<dbReference type="CDD" id="cd02213">
    <property type="entry name" value="cupin_PMI_typeII_C"/>
    <property type="match status" value="1"/>
</dbReference>
<dbReference type="Proteomes" id="UP000216852">
    <property type="component" value="Unassembled WGS sequence"/>
</dbReference>
<dbReference type="InterPro" id="IPR011051">
    <property type="entry name" value="RmlC_Cupin_sf"/>
</dbReference>
<dbReference type="InterPro" id="IPR001538">
    <property type="entry name" value="Man6P_isomerase-2_C"/>
</dbReference>
<dbReference type="SUPFAM" id="SSF51182">
    <property type="entry name" value="RmlC-like cupins"/>
    <property type="match status" value="1"/>
</dbReference>